<feature type="transmembrane region" description="Helical" evidence="1">
    <location>
        <begin position="50"/>
        <end position="72"/>
    </location>
</feature>
<proteinExistence type="predicted"/>
<dbReference type="Pfam" id="PF07332">
    <property type="entry name" value="Phage_holin_3_6"/>
    <property type="match status" value="1"/>
</dbReference>
<name>A0ABS9JYI7_9RHOO</name>
<evidence type="ECO:0000313" key="3">
    <source>
        <dbReference type="Proteomes" id="UP001165384"/>
    </source>
</evidence>
<accession>A0ABS9JYI7</accession>
<sequence>MSGQAGGEGLFTALKNFVATLLAIGKTRAELLVTELEEEKLRFLSLCAKALGALFLLALGVVMTVCCVALAFWEQRVVVFGVFAVLFVGGGLALVGSLKRQAGQPSKMFKASLSELEADMAQLRRYRNKPE</sequence>
<keyword evidence="3" id="KW-1185">Reference proteome</keyword>
<dbReference type="EMBL" id="JAKLTN010000001">
    <property type="protein sequence ID" value="MCG2575946.1"/>
    <property type="molecule type" value="Genomic_DNA"/>
</dbReference>
<evidence type="ECO:0000256" key="1">
    <source>
        <dbReference type="SAM" id="Phobius"/>
    </source>
</evidence>
<feature type="transmembrane region" description="Helical" evidence="1">
    <location>
        <begin position="78"/>
        <end position="98"/>
    </location>
</feature>
<dbReference type="InterPro" id="IPR009937">
    <property type="entry name" value="Phage_holin_3_6"/>
</dbReference>
<keyword evidence="1" id="KW-1133">Transmembrane helix</keyword>
<reference evidence="2" key="1">
    <citation type="submission" date="2022-01" db="EMBL/GenBank/DDBJ databases">
        <authorList>
            <person name="Jo J.-H."/>
            <person name="Im W.-T."/>
        </authorList>
    </citation>
    <scope>NUCLEOTIDE SEQUENCE</scope>
    <source>
        <strain evidence="2">XY25</strain>
    </source>
</reference>
<dbReference type="Proteomes" id="UP001165384">
    <property type="component" value="Unassembled WGS sequence"/>
</dbReference>
<evidence type="ECO:0000313" key="2">
    <source>
        <dbReference type="EMBL" id="MCG2575946.1"/>
    </source>
</evidence>
<comment type="caution">
    <text evidence="2">The sequence shown here is derived from an EMBL/GenBank/DDBJ whole genome shotgun (WGS) entry which is preliminary data.</text>
</comment>
<gene>
    <name evidence="2" type="ORF">LZ012_02930</name>
</gene>
<dbReference type="RefSeq" id="WP_275707381.1">
    <property type="nucleotide sequence ID" value="NZ_JAKLTN010000001.1"/>
</dbReference>
<protein>
    <submittedName>
        <fullName evidence="2">Phage holin family protein</fullName>
    </submittedName>
</protein>
<keyword evidence="1" id="KW-0472">Membrane</keyword>
<organism evidence="2 3">
    <name type="scientific">Dechloromonas hankyongensis</name>
    <dbReference type="NCBI Taxonomy" id="2908002"/>
    <lineage>
        <taxon>Bacteria</taxon>
        <taxon>Pseudomonadati</taxon>
        <taxon>Pseudomonadota</taxon>
        <taxon>Betaproteobacteria</taxon>
        <taxon>Rhodocyclales</taxon>
        <taxon>Azonexaceae</taxon>
        <taxon>Dechloromonas</taxon>
    </lineage>
</organism>
<keyword evidence="1" id="KW-0812">Transmembrane</keyword>